<dbReference type="OrthoDB" id="9763993at2"/>
<dbReference type="EMBL" id="CP022129">
    <property type="protein sequence ID" value="ASF45627.1"/>
    <property type="molecule type" value="Genomic_DNA"/>
</dbReference>
<dbReference type="PANTHER" id="PTHR11228">
    <property type="entry name" value="RADICAL SAM DOMAIN PROTEIN"/>
    <property type="match status" value="1"/>
</dbReference>
<sequence>MLNIKQRLISRFARPDAVAGPPIGLSATSSVTLVNGKLQPQNGCELNVVDHCNLTCLDCNHASPGVKKKVADPATVLRDFSLLAKFYSPRFVKVLGGEPLLHPNLPAVLQAIRSSGICGYILLVTNGLLLPRMPEAVWTLINELEISVYPDSRLPENVLAAAKQQAIKYGVRLRVYYFDQFRATFATAGYEDQALARRVYKSCKLAHVWGCHSVHEGYFYKCPQSIYIPQLRHLPMERLAQDGIKLTDSPAFVEELYRYLTSSEPLQSCSHCLGTDGKVRPHQLVRPKQWSAEHQVSADGLLDRHRLEQSEAGHPIADDYKQLLGQFSVL</sequence>
<reference evidence="1 2" key="1">
    <citation type="submission" date="2017-06" db="EMBL/GenBank/DDBJ databases">
        <title>Genome Sequencing of the methanotroph Methylovulum psychrotolerants str. HV10-M2 isolated from a high-altitude environment.</title>
        <authorList>
            <person name="Mateos-Rivera A."/>
        </authorList>
    </citation>
    <scope>NUCLEOTIDE SEQUENCE [LARGE SCALE GENOMIC DNA]</scope>
    <source>
        <strain evidence="1 2">HV10_M2</strain>
    </source>
</reference>
<dbReference type="Proteomes" id="UP000197019">
    <property type="component" value="Chromosome"/>
</dbReference>
<dbReference type="Gene3D" id="3.20.20.70">
    <property type="entry name" value="Aldolase class I"/>
    <property type="match status" value="1"/>
</dbReference>
<dbReference type="CDD" id="cd01335">
    <property type="entry name" value="Radical_SAM"/>
    <property type="match status" value="1"/>
</dbReference>
<accession>A0A1Z4BWE5</accession>
<evidence type="ECO:0000313" key="1">
    <source>
        <dbReference type="EMBL" id="ASF45627.1"/>
    </source>
</evidence>
<dbReference type="SUPFAM" id="SSF102114">
    <property type="entry name" value="Radical SAM enzymes"/>
    <property type="match status" value="1"/>
</dbReference>
<dbReference type="RefSeq" id="WP_088618503.1">
    <property type="nucleotide sequence ID" value="NZ_CP022129.1"/>
</dbReference>
<proteinExistence type="predicted"/>
<dbReference type="InterPro" id="IPR058240">
    <property type="entry name" value="rSAM_sf"/>
</dbReference>
<name>A0A1Z4BWE5_9GAMM</name>
<dbReference type="InterPro" id="IPR013785">
    <property type="entry name" value="Aldolase_TIM"/>
</dbReference>
<dbReference type="InterPro" id="IPR050377">
    <property type="entry name" value="Radical_SAM_PqqE_MftC-like"/>
</dbReference>
<keyword evidence="2" id="KW-1185">Reference proteome</keyword>
<gene>
    <name evidence="1" type="ORF">CEK71_05830</name>
</gene>
<organism evidence="1 2">
    <name type="scientific">Methylovulum psychrotolerans</name>
    <dbReference type="NCBI Taxonomy" id="1704499"/>
    <lineage>
        <taxon>Bacteria</taxon>
        <taxon>Pseudomonadati</taxon>
        <taxon>Pseudomonadota</taxon>
        <taxon>Gammaproteobacteria</taxon>
        <taxon>Methylococcales</taxon>
        <taxon>Methylococcaceae</taxon>
        <taxon>Methylovulum</taxon>
    </lineage>
</organism>
<evidence type="ECO:0008006" key="3">
    <source>
        <dbReference type="Google" id="ProtNLM"/>
    </source>
</evidence>
<dbReference type="AlphaFoldDB" id="A0A1Z4BWE5"/>
<dbReference type="KEGG" id="mpsy:CEK71_05830"/>
<protein>
    <recommendedName>
        <fullName evidence="3">Radical SAM protein</fullName>
    </recommendedName>
</protein>
<dbReference type="PANTHER" id="PTHR11228:SF22">
    <property type="entry name" value="PEPTIDE BIOSYNTHESIS PROTEIN YYDG-RELATED"/>
    <property type="match status" value="1"/>
</dbReference>
<evidence type="ECO:0000313" key="2">
    <source>
        <dbReference type="Proteomes" id="UP000197019"/>
    </source>
</evidence>